<organism evidence="1 2">
    <name type="scientific">Pterulicium gracile</name>
    <dbReference type="NCBI Taxonomy" id="1884261"/>
    <lineage>
        <taxon>Eukaryota</taxon>
        <taxon>Fungi</taxon>
        <taxon>Dikarya</taxon>
        <taxon>Basidiomycota</taxon>
        <taxon>Agaricomycotina</taxon>
        <taxon>Agaricomycetes</taxon>
        <taxon>Agaricomycetidae</taxon>
        <taxon>Agaricales</taxon>
        <taxon>Pleurotineae</taxon>
        <taxon>Pterulaceae</taxon>
        <taxon>Pterulicium</taxon>
    </lineage>
</organism>
<reference evidence="1 2" key="1">
    <citation type="journal article" date="2019" name="Nat. Ecol. Evol.">
        <title>Megaphylogeny resolves global patterns of mushroom evolution.</title>
        <authorList>
            <person name="Varga T."/>
            <person name="Krizsan K."/>
            <person name="Foldi C."/>
            <person name="Dima B."/>
            <person name="Sanchez-Garcia M."/>
            <person name="Sanchez-Ramirez S."/>
            <person name="Szollosi G.J."/>
            <person name="Szarkandi J.G."/>
            <person name="Papp V."/>
            <person name="Albert L."/>
            <person name="Andreopoulos W."/>
            <person name="Angelini C."/>
            <person name="Antonin V."/>
            <person name="Barry K.W."/>
            <person name="Bougher N.L."/>
            <person name="Buchanan P."/>
            <person name="Buyck B."/>
            <person name="Bense V."/>
            <person name="Catcheside P."/>
            <person name="Chovatia M."/>
            <person name="Cooper J."/>
            <person name="Damon W."/>
            <person name="Desjardin D."/>
            <person name="Finy P."/>
            <person name="Geml J."/>
            <person name="Haridas S."/>
            <person name="Hughes K."/>
            <person name="Justo A."/>
            <person name="Karasinski D."/>
            <person name="Kautmanova I."/>
            <person name="Kiss B."/>
            <person name="Kocsube S."/>
            <person name="Kotiranta H."/>
            <person name="LaButti K.M."/>
            <person name="Lechner B.E."/>
            <person name="Liimatainen K."/>
            <person name="Lipzen A."/>
            <person name="Lukacs Z."/>
            <person name="Mihaltcheva S."/>
            <person name="Morgado L.N."/>
            <person name="Niskanen T."/>
            <person name="Noordeloos M.E."/>
            <person name="Ohm R.A."/>
            <person name="Ortiz-Santana B."/>
            <person name="Ovrebo C."/>
            <person name="Racz N."/>
            <person name="Riley R."/>
            <person name="Savchenko A."/>
            <person name="Shiryaev A."/>
            <person name="Soop K."/>
            <person name="Spirin V."/>
            <person name="Szebenyi C."/>
            <person name="Tomsovsky M."/>
            <person name="Tulloss R.E."/>
            <person name="Uehling J."/>
            <person name="Grigoriev I.V."/>
            <person name="Vagvolgyi C."/>
            <person name="Papp T."/>
            <person name="Martin F.M."/>
            <person name="Miettinen O."/>
            <person name="Hibbett D.S."/>
            <person name="Nagy L.G."/>
        </authorList>
    </citation>
    <scope>NUCLEOTIDE SEQUENCE [LARGE SCALE GENOMIC DNA]</scope>
    <source>
        <strain evidence="1 2">CBS 309.79</strain>
    </source>
</reference>
<dbReference type="AlphaFoldDB" id="A0A5C3Q5Z4"/>
<gene>
    <name evidence="1" type="ORF">BDV98DRAFT_577187</name>
</gene>
<evidence type="ECO:0000313" key="2">
    <source>
        <dbReference type="Proteomes" id="UP000305067"/>
    </source>
</evidence>
<evidence type="ECO:0000313" key="1">
    <source>
        <dbReference type="EMBL" id="TFK95790.1"/>
    </source>
</evidence>
<accession>A0A5C3Q5Z4</accession>
<dbReference type="EMBL" id="ML178874">
    <property type="protein sequence ID" value="TFK95790.1"/>
    <property type="molecule type" value="Genomic_DNA"/>
</dbReference>
<dbReference type="Proteomes" id="UP000305067">
    <property type="component" value="Unassembled WGS sequence"/>
</dbReference>
<proteinExistence type="predicted"/>
<name>A0A5C3Q5Z4_9AGAR</name>
<keyword evidence="2" id="KW-1185">Reference proteome</keyword>
<sequence length="62" mass="6885">MRRITSSGREALGLTRSFQTLLRINWRRVRCSLAGAIVASTLGLVFDDASFDIHAFSSGRSR</sequence>
<protein>
    <submittedName>
        <fullName evidence="1">Uncharacterized protein</fullName>
    </submittedName>
</protein>